<dbReference type="eggNOG" id="KOG1886">
    <property type="taxonomic scope" value="Eukaryota"/>
</dbReference>
<dbReference type="PANTHER" id="PTHR46871:SF1">
    <property type="entry name" value="BROMO-ADJACENT HOMOLOGY (BAH) DOMAIN-CONTAINING PROTEIN"/>
    <property type="match status" value="1"/>
</dbReference>
<dbReference type="KEGG" id="eus:EUTSA_v10027372mg"/>
<dbReference type="SMART" id="SM00439">
    <property type="entry name" value="BAH"/>
    <property type="match status" value="1"/>
</dbReference>
<dbReference type="Proteomes" id="UP000030689">
    <property type="component" value="Unassembled WGS sequence"/>
</dbReference>
<dbReference type="Gramene" id="ESQ55030">
    <property type="protein sequence ID" value="ESQ55030"/>
    <property type="gene ID" value="EUTSA_v10027372mg"/>
</dbReference>
<feature type="domain" description="BAH" evidence="2">
    <location>
        <begin position="92"/>
        <end position="211"/>
    </location>
</feature>
<dbReference type="Pfam" id="PF01426">
    <property type="entry name" value="BAH"/>
    <property type="match status" value="1"/>
</dbReference>
<gene>
    <name evidence="3" type="ORF">EUTSA_v10027372mg</name>
</gene>
<evidence type="ECO:0000313" key="4">
    <source>
        <dbReference type="Proteomes" id="UP000030689"/>
    </source>
</evidence>
<dbReference type="OMA" id="DCEEKHE"/>
<accession>V4LWM2</accession>
<proteinExistence type="predicted"/>
<dbReference type="PROSITE" id="PS51038">
    <property type="entry name" value="BAH"/>
    <property type="match status" value="1"/>
</dbReference>
<dbReference type="GO" id="GO:0003682">
    <property type="term" value="F:chromatin binding"/>
    <property type="evidence" value="ECO:0007669"/>
    <property type="project" value="InterPro"/>
</dbReference>
<dbReference type="STRING" id="72664.V4LWM2"/>
<dbReference type="EMBL" id="KI517384">
    <property type="protein sequence ID" value="ESQ55030.1"/>
    <property type="molecule type" value="Genomic_DNA"/>
</dbReference>
<feature type="region of interest" description="Disordered" evidence="1">
    <location>
        <begin position="20"/>
        <end position="52"/>
    </location>
</feature>
<organism evidence="3 4">
    <name type="scientific">Eutrema salsugineum</name>
    <name type="common">Saltwater cress</name>
    <name type="synonym">Sisymbrium salsugineum</name>
    <dbReference type="NCBI Taxonomy" id="72664"/>
    <lineage>
        <taxon>Eukaryota</taxon>
        <taxon>Viridiplantae</taxon>
        <taxon>Streptophyta</taxon>
        <taxon>Embryophyta</taxon>
        <taxon>Tracheophyta</taxon>
        <taxon>Spermatophyta</taxon>
        <taxon>Magnoliopsida</taxon>
        <taxon>eudicotyledons</taxon>
        <taxon>Gunneridae</taxon>
        <taxon>Pentapetalae</taxon>
        <taxon>rosids</taxon>
        <taxon>malvids</taxon>
        <taxon>Brassicales</taxon>
        <taxon>Brassicaceae</taxon>
        <taxon>Eutremeae</taxon>
        <taxon>Eutrema</taxon>
    </lineage>
</organism>
<keyword evidence="4" id="KW-1185">Reference proteome</keyword>
<dbReference type="Gene3D" id="2.30.30.490">
    <property type="match status" value="1"/>
</dbReference>
<dbReference type="InterPro" id="IPR001025">
    <property type="entry name" value="BAH_dom"/>
</dbReference>
<reference evidence="3 4" key="1">
    <citation type="journal article" date="2013" name="Front. Plant Sci.">
        <title>The Reference Genome of the Halophytic Plant Eutrema salsugineum.</title>
        <authorList>
            <person name="Yang R."/>
            <person name="Jarvis D.E."/>
            <person name="Chen H."/>
            <person name="Beilstein M.A."/>
            <person name="Grimwood J."/>
            <person name="Jenkins J."/>
            <person name="Shu S."/>
            <person name="Prochnik S."/>
            <person name="Xin M."/>
            <person name="Ma C."/>
            <person name="Schmutz J."/>
            <person name="Wing R.A."/>
            <person name="Mitchell-Olds T."/>
            <person name="Schumaker K.S."/>
            <person name="Wang X."/>
        </authorList>
    </citation>
    <scope>NUCLEOTIDE SEQUENCE [LARGE SCALE GENOMIC DNA]</scope>
</reference>
<feature type="compositionally biased region" description="Basic and acidic residues" evidence="1">
    <location>
        <begin position="42"/>
        <end position="52"/>
    </location>
</feature>
<evidence type="ECO:0000256" key="1">
    <source>
        <dbReference type="SAM" id="MobiDB-lite"/>
    </source>
</evidence>
<protein>
    <recommendedName>
        <fullName evidence="2">BAH domain-containing protein</fullName>
    </recommendedName>
</protein>
<dbReference type="InterPro" id="IPR043151">
    <property type="entry name" value="BAH_sf"/>
</dbReference>
<dbReference type="AlphaFoldDB" id="V4LWM2"/>
<evidence type="ECO:0000259" key="2">
    <source>
        <dbReference type="PROSITE" id="PS51038"/>
    </source>
</evidence>
<sequence>MLNEVFDQVLSNKDEVNVPLSRSKVLKPSTEEAEKKQRKRKNDSIDEMPVKKKKELEWRPEDCAKPVGKLINSTGVGRNKKCHYEKFEFRDQQYGLEDSVLLIPEDVSRKPYVAIIKDIYVQGKEGHVKLEVQWFYRPEDVEKKYVKWESNDARDLFYSFHRDEVYAESVKHSCIVYFVPENMQIPDSKKHPGFIVQNVYNTIKKKLWKFTHDGFNKQQKHEINLLVAKTISRVGDLPDIEKEQKHEINLLVAKTISRVGDLPDVEKEQKTLKTSRRKKYVPKRFIMEVKRTNRESNNVLKAPGYKSILEKFDMLTGDLDRDKKLEELLEAVKHKCRLTEKKQATDYDSFWPDDVVPVVRALEQVFYDSMSKDIPEYNRKLEVLVDKLKSGHTFGEITAVIEEPRLKIDDAPSSNKKC</sequence>
<name>V4LWM2_EUTSA</name>
<dbReference type="PANTHER" id="PTHR46871">
    <property type="entry name" value="BROMO-ADJACENT HOMOLOGY (BAH) DOMAIN-CONTAINING PROTEIN"/>
    <property type="match status" value="1"/>
</dbReference>
<evidence type="ECO:0000313" key="3">
    <source>
        <dbReference type="EMBL" id="ESQ55030.1"/>
    </source>
</evidence>